<dbReference type="PANTHER" id="PTHR33478:SF1">
    <property type="entry name" value="EXTRACELLULAR METALLOPROTEINASE MEP"/>
    <property type="match status" value="1"/>
</dbReference>
<dbReference type="Proteomes" id="UP001199916">
    <property type="component" value="Unassembled WGS sequence"/>
</dbReference>
<evidence type="ECO:0000256" key="5">
    <source>
        <dbReference type="ARBA" id="ARBA00022670"/>
    </source>
</evidence>
<evidence type="ECO:0000256" key="2">
    <source>
        <dbReference type="ARBA" id="ARBA00004613"/>
    </source>
</evidence>
<gene>
    <name evidence="11" type="ORF">LQV63_23635</name>
</gene>
<comment type="similarity">
    <text evidence="3">Belongs to the peptidase M36 family.</text>
</comment>
<dbReference type="PANTHER" id="PTHR33478">
    <property type="entry name" value="EXTRACELLULAR METALLOPROTEINASE MEP"/>
    <property type="match status" value="1"/>
</dbReference>
<name>A0ABS8YPL4_9BACL</name>
<evidence type="ECO:0000256" key="9">
    <source>
        <dbReference type="ARBA" id="ARBA00023049"/>
    </source>
</evidence>
<sequence>MIREVDKRNYSYNNNDNERVRLINGFAEAISENIPDTTSINISNINPITGSPAMVTINNNEESDGRSFITRAIDYMQHTSAVLSFSPETGVATEAEFVPDPNVITTSAGVSIVHLHQHYRGIPIFQMSRTVRFSGNGTVEDIVGDNVIFNEEINVMPEIDVNSAIKKANEYMNLHHQVDEDAKDGWGQPIHHTDLNTSSYEPKILVTFPTVARYTVLDQGEFGDYIPANLVIFHQNPNSRLAWRFIISLKEMVAQYEVIVAADNEQPGEILYFKQISRHIKAKGNIYETNPGDGRTMVLFPRPLMDYPVKPVTELPSDFPKDWVNETETIGNSTEAVFCDSNSSTLQVCSPATHLNGNVVNGMVTFDPSDATGNDQKILNIFYFCNYMHDFFYMLGFDEKAGNFQKINSSGIENAGDSVRARAYSGPVFGTANMSTPVDGQSPIMRMGIVASNNRHTAFDADVVFHEFTHGVTNRLAGGPLDFGSLEQPQCNGMGEGWSDYFALTIQNYSRNVEKVVTGAWVSGNPNGIRHFKYDDNFPDHFGKLGTGRYREGNEHEIGEIWCAILMYMNRRFVEKFGKDKGYNLAWRIVVDGLKRSRSNPSFLDARSDILKALEDLKNAGKISAEDYSAARHSAWKTFSKFGMGPNARSAGASLVGIVADFELPEDLH</sequence>
<proteinExistence type="inferred from homology"/>
<keyword evidence="8" id="KW-0862">Zinc</keyword>
<evidence type="ECO:0000256" key="4">
    <source>
        <dbReference type="ARBA" id="ARBA00022525"/>
    </source>
</evidence>
<dbReference type="InterPro" id="IPR001842">
    <property type="entry name" value="Peptidase_M36"/>
</dbReference>
<evidence type="ECO:0000256" key="1">
    <source>
        <dbReference type="ARBA" id="ARBA00001947"/>
    </source>
</evidence>
<protein>
    <submittedName>
        <fullName evidence="11">M36 family metallopeptidase</fullName>
    </submittedName>
</protein>
<dbReference type="RefSeq" id="WP_233698501.1">
    <property type="nucleotide sequence ID" value="NZ_JAJNBZ010000026.1"/>
</dbReference>
<comment type="caution">
    <text evidence="11">The sequence shown here is derived from an EMBL/GenBank/DDBJ whole genome shotgun (WGS) entry which is preliminary data.</text>
</comment>
<evidence type="ECO:0000256" key="10">
    <source>
        <dbReference type="ARBA" id="ARBA00023145"/>
    </source>
</evidence>
<keyword evidence="5" id="KW-0645">Protease</keyword>
<keyword evidence="10" id="KW-0865">Zymogen</keyword>
<accession>A0ABS8YPL4</accession>
<evidence type="ECO:0000256" key="3">
    <source>
        <dbReference type="ARBA" id="ARBA00006006"/>
    </source>
</evidence>
<evidence type="ECO:0000256" key="6">
    <source>
        <dbReference type="ARBA" id="ARBA00022723"/>
    </source>
</evidence>
<evidence type="ECO:0000313" key="12">
    <source>
        <dbReference type="Proteomes" id="UP001199916"/>
    </source>
</evidence>
<comment type="subcellular location">
    <subcellularLocation>
        <location evidence="2">Secreted</location>
    </subcellularLocation>
</comment>
<reference evidence="11 12" key="1">
    <citation type="submission" date="2021-11" db="EMBL/GenBank/DDBJ databases">
        <title>Draft genome sequence of Paenibacillus profundus YoMME, a new Gram-positive bacteria with exoelectrogenic properties.</title>
        <authorList>
            <person name="Hubenova Y."/>
            <person name="Hubenova E."/>
            <person name="Manasiev Y."/>
            <person name="Peykov S."/>
            <person name="Mitov M."/>
        </authorList>
    </citation>
    <scope>NUCLEOTIDE SEQUENCE [LARGE SCALE GENOMIC DNA]</scope>
    <source>
        <strain evidence="11 12">YoMME</strain>
    </source>
</reference>
<dbReference type="EMBL" id="JAJNBZ010000026">
    <property type="protein sequence ID" value="MCE5172275.1"/>
    <property type="molecule type" value="Genomic_DNA"/>
</dbReference>
<keyword evidence="9" id="KW-0482">Metalloprotease</keyword>
<evidence type="ECO:0000256" key="7">
    <source>
        <dbReference type="ARBA" id="ARBA00022801"/>
    </source>
</evidence>
<dbReference type="Pfam" id="PF02128">
    <property type="entry name" value="Peptidase_M36"/>
    <property type="match status" value="1"/>
</dbReference>
<evidence type="ECO:0000313" key="11">
    <source>
        <dbReference type="EMBL" id="MCE5172275.1"/>
    </source>
</evidence>
<keyword evidence="4" id="KW-0964">Secreted</keyword>
<keyword evidence="12" id="KW-1185">Reference proteome</keyword>
<organism evidence="11 12">
    <name type="scientific">Paenibacillus profundus</name>
    <dbReference type="NCBI Taxonomy" id="1173085"/>
    <lineage>
        <taxon>Bacteria</taxon>
        <taxon>Bacillati</taxon>
        <taxon>Bacillota</taxon>
        <taxon>Bacilli</taxon>
        <taxon>Bacillales</taxon>
        <taxon>Paenibacillaceae</taxon>
        <taxon>Paenibacillus</taxon>
    </lineage>
</organism>
<dbReference type="InterPro" id="IPR027268">
    <property type="entry name" value="Peptidase_M4/M1_CTD_sf"/>
</dbReference>
<comment type="cofactor">
    <cofactor evidence="1">
        <name>Zn(2+)</name>
        <dbReference type="ChEBI" id="CHEBI:29105"/>
    </cofactor>
</comment>
<keyword evidence="6" id="KW-0479">Metal-binding</keyword>
<dbReference type="SUPFAM" id="SSF55486">
    <property type="entry name" value="Metalloproteases ('zincins'), catalytic domain"/>
    <property type="match status" value="1"/>
</dbReference>
<dbReference type="Gene3D" id="1.10.390.10">
    <property type="entry name" value="Neutral Protease Domain 2"/>
    <property type="match status" value="1"/>
</dbReference>
<keyword evidence="7" id="KW-0378">Hydrolase</keyword>
<dbReference type="Gene3D" id="3.10.170.10">
    <property type="match status" value="1"/>
</dbReference>
<dbReference type="InterPro" id="IPR050371">
    <property type="entry name" value="Fungal_virulence_M36"/>
</dbReference>
<evidence type="ECO:0000256" key="8">
    <source>
        <dbReference type="ARBA" id="ARBA00022833"/>
    </source>
</evidence>